<dbReference type="EMBL" id="FOGU01000009">
    <property type="protein sequence ID" value="SES27954.1"/>
    <property type="molecule type" value="Genomic_DNA"/>
</dbReference>
<dbReference type="SMART" id="SM00014">
    <property type="entry name" value="acidPPc"/>
    <property type="match status" value="1"/>
</dbReference>
<dbReference type="STRING" id="641238.SAMN04490244_10926"/>
<feature type="transmembrane region" description="Helical" evidence="1">
    <location>
        <begin position="6"/>
        <end position="26"/>
    </location>
</feature>
<gene>
    <name evidence="3" type="ORF">SAMN04490244_10926</name>
</gene>
<feature type="transmembrane region" description="Helical" evidence="1">
    <location>
        <begin position="169"/>
        <end position="187"/>
    </location>
</feature>
<dbReference type="RefSeq" id="WP_092694949.1">
    <property type="nucleotide sequence ID" value="NZ_FOGU01000009.1"/>
</dbReference>
<dbReference type="Pfam" id="PF01569">
    <property type="entry name" value="PAP2"/>
    <property type="match status" value="1"/>
</dbReference>
<sequence length="223" mass="23558">MRCAEALALAAISAATLVLFSVFPTLDIWVSRQFLSEAGFALNTAPALVTIRATIRLSVLAVGLFSLAMLALSLRHPAPLGTPRRVWGAIVLLYLLGPALLVNGLLKELWGRARPADTTPFGGDATFTPPYVVTDQCATNCSFVSGEAAGATALAISLAWMARPLPSRLRLPVATLGVTVAVLAATLRVIKGRHFLSDVILAALFVGTLAAAIACLMRLDRRR</sequence>
<evidence type="ECO:0000259" key="2">
    <source>
        <dbReference type="SMART" id="SM00014"/>
    </source>
</evidence>
<dbReference type="CDD" id="cd03396">
    <property type="entry name" value="PAP2_like_6"/>
    <property type="match status" value="1"/>
</dbReference>
<proteinExistence type="predicted"/>
<keyword evidence="1" id="KW-1133">Transmembrane helix</keyword>
<dbReference type="OrthoDB" id="9813524at2"/>
<name>A0A1H9W2D9_9RHOB</name>
<protein>
    <submittedName>
        <fullName evidence="3">PAP2 superfamily protein</fullName>
    </submittedName>
</protein>
<dbReference type="InterPro" id="IPR036938">
    <property type="entry name" value="PAP2/HPO_sf"/>
</dbReference>
<dbReference type="InterPro" id="IPR000326">
    <property type="entry name" value="PAP2/HPO"/>
</dbReference>
<feature type="transmembrane region" description="Helical" evidence="1">
    <location>
        <begin position="57"/>
        <end position="74"/>
    </location>
</feature>
<dbReference type="AlphaFoldDB" id="A0A1H9W2D9"/>
<evidence type="ECO:0000313" key="4">
    <source>
        <dbReference type="Proteomes" id="UP000198885"/>
    </source>
</evidence>
<feature type="transmembrane region" description="Helical" evidence="1">
    <location>
        <begin position="86"/>
        <end position="106"/>
    </location>
</feature>
<keyword evidence="4" id="KW-1185">Reference proteome</keyword>
<feature type="transmembrane region" description="Helical" evidence="1">
    <location>
        <begin position="199"/>
        <end position="219"/>
    </location>
</feature>
<reference evidence="3 4" key="1">
    <citation type="submission" date="2016-10" db="EMBL/GenBank/DDBJ databases">
        <authorList>
            <person name="de Groot N.N."/>
        </authorList>
    </citation>
    <scope>NUCLEOTIDE SEQUENCE [LARGE SCALE GENOMIC DNA]</scope>
    <source>
        <strain evidence="3 4">DSM 23042</strain>
    </source>
</reference>
<keyword evidence="1" id="KW-0812">Transmembrane</keyword>
<keyword evidence="1" id="KW-0472">Membrane</keyword>
<dbReference type="SUPFAM" id="SSF48317">
    <property type="entry name" value="Acid phosphatase/Vanadium-dependent haloperoxidase"/>
    <property type="match status" value="1"/>
</dbReference>
<feature type="domain" description="Phosphatidic acid phosphatase type 2/haloperoxidase" evidence="2">
    <location>
        <begin position="89"/>
        <end position="215"/>
    </location>
</feature>
<evidence type="ECO:0000313" key="3">
    <source>
        <dbReference type="EMBL" id="SES27954.1"/>
    </source>
</evidence>
<evidence type="ECO:0000256" key="1">
    <source>
        <dbReference type="SAM" id="Phobius"/>
    </source>
</evidence>
<dbReference type="Proteomes" id="UP000198885">
    <property type="component" value="Unassembled WGS sequence"/>
</dbReference>
<organism evidence="3 4">
    <name type="scientific">Tranquillimonas rosea</name>
    <dbReference type="NCBI Taxonomy" id="641238"/>
    <lineage>
        <taxon>Bacteria</taxon>
        <taxon>Pseudomonadati</taxon>
        <taxon>Pseudomonadota</taxon>
        <taxon>Alphaproteobacteria</taxon>
        <taxon>Rhodobacterales</taxon>
        <taxon>Roseobacteraceae</taxon>
        <taxon>Tranquillimonas</taxon>
    </lineage>
</organism>
<dbReference type="Gene3D" id="1.20.144.10">
    <property type="entry name" value="Phosphatidic acid phosphatase type 2/haloperoxidase"/>
    <property type="match status" value="1"/>
</dbReference>
<accession>A0A1H9W2D9</accession>